<accession>A0ACC3CG58</accession>
<dbReference type="Proteomes" id="UP000798662">
    <property type="component" value="Chromosome 3"/>
</dbReference>
<sequence>MLTFVPAKADEARQALVADLDEVVEAGTADVRSRLSQSLVGAFGERVKAPLTAVLDSASTASSAESVSASSALENATTALSSSGGPPPPTDSSGLWARVSDVAAAAWTVTAAEAEPALGADGLNLDPRAAATVVAALPGTTSSRCGRGCWWRPQMGQGRRRRRGGRGGGHGGGGGGGGGGRRRPHPRWAVAAQYGGGRVGRRPRRRRGGGGRGDARRRRVPPLSPAAGAAASAVPPRHLPLQVRRR</sequence>
<evidence type="ECO:0000313" key="2">
    <source>
        <dbReference type="Proteomes" id="UP000798662"/>
    </source>
</evidence>
<gene>
    <name evidence="1" type="ORF">I4F81_011643</name>
</gene>
<keyword evidence="2" id="KW-1185">Reference proteome</keyword>
<comment type="caution">
    <text evidence="1">The sequence shown here is derived from an EMBL/GenBank/DDBJ whole genome shotgun (WGS) entry which is preliminary data.</text>
</comment>
<reference evidence="1" key="1">
    <citation type="submission" date="2019-11" db="EMBL/GenBank/DDBJ databases">
        <title>Nori genome reveals adaptations in red seaweeds to the harsh intertidal environment.</title>
        <authorList>
            <person name="Wang D."/>
            <person name="Mao Y."/>
        </authorList>
    </citation>
    <scope>NUCLEOTIDE SEQUENCE</scope>
    <source>
        <tissue evidence="1">Gametophyte</tissue>
    </source>
</reference>
<dbReference type="EMBL" id="CM020620">
    <property type="protein sequence ID" value="KAK1869162.1"/>
    <property type="molecule type" value="Genomic_DNA"/>
</dbReference>
<organism evidence="1 2">
    <name type="scientific">Pyropia yezoensis</name>
    <name type="common">Susabi-nori</name>
    <name type="synonym">Porphyra yezoensis</name>
    <dbReference type="NCBI Taxonomy" id="2788"/>
    <lineage>
        <taxon>Eukaryota</taxon>
        <taxon>Rhodophyta</taxon>
        <taxon>Bangiophyceae</taxon>
        <taxon>Bangiales</taxon>
        <taxon>Bangiaceae</taxon>
        <taxon>Pyropia</taxon>
    </lineage>
</organism>
<protein>
    <submittedName>
        <fullName evidence="1">Uncharacterized protein</fullName>
    </submittedName>
</protein>
<proteinExistence type="predicted"/>
<evidence type="ECO:0000313" key="1">
    <source>
        <dbReference type="EMBL" id="KAK1869162.1"/>
    </source>
</evidence>
<name>A0ACC3CG58_PYRYE</name>